<dbReference type="PANTHER" id="PTHR47064">
    <property type="entry name" value="PUTATIVE (AFU_ORTHOLOGUE AFUA_1G08990)-RELATED"/>
    <property type="match status" value="1"/>
</dbReference>
<comment type="caution">
    <text evidence="3">The sequence shown here is derived from an EMBL/GenBank/DDBJ whole genome shotgun (WGS) entry which is preliminary data.</text>
</comment>
<dbReference type="PANTHER" id="PTHR47064:SF2">
    <property type="entry name" value="SMP-30_GLUCONOLACTONASE_LRE-LIKE REGION DOMAIN-CONTAINING PROTEIN-RELATED"/>
    <property type="match status" value="1"/>
</dbReference>
<name>A0A9W8YY64_9PEZI</name>
<dbReference type="OrthoDB" id="423498at2759"/>
<feature type="domain" description="SMP-30/Gluconolactonase/LRE-like region" evidence="2">
    <location>
        <begin position="172"/>
        <end position="338"/>
    </location>
</feature>
<accession>A0A9W8YY64</accession>
<dbReference type="InterPro" id="IPR013658">
    <property type="entry name" value="SGL"/>
</dbReference>
<gene>
    <name evidence="3" type="ORF">N0V93_002196</name>
</gene>
<dbReference type="EMBL" id="JAPEVB010000002">
    <property type="protein sequence ID" value="KAJ4392992.1"/>
    <property type="molecule type" value="Genomic_DNA"/>
</dbReference>
<proteinExistence type="predicted"/>
<reference evidence="3" key="1">
    <citation type="submission" date="2022-10" db="EMBL/GenBank/DDBJ databases">
        <title>Tapping the CABI collections for fungal endophytes: first genome assemblies for Collariella, Neodidymelliopsis, Ascochyta clinopodiicola, Didymella pomorum, Didymosphaeria variabile, Neocosmospora piperis and Neocucurbitaria cava.</title>
        <authorList>
            <person name="Hill R."/>
        </authorList>
    </citation>
    <scope>NUCLEOTIDE SEQUENCE</scope>
    <source>
        <strain evidence="3">IMI 355082</strain>
    </source>
</reference>
<dbReference type="AlphaFoldDB" id="A0A9W8YY64"/>
<dbReference type="SUPFAM" id="SSF63829">
    <property type="entry name" value="Calcium-dependent phosphotriesterase"/>
    <property type="match status" value="1"/>
</dbReference>
<dbReference type="Pfam" id="PF08450">
    <property type="entry name" value="SGL"/>
    <property type="match status" value="1"/>
</dbReference>
<dbReference type="Gene3D" id="2.120.10.30">
    <property type="entry name" value="TolB, C-terminal domain"/>
    <property type="match status" value="1"/>
</dbReference>
<keyword evidence="4" id="KW-1185">Reference proteome</keyword>
<sequence>MPTTISATALLAAMGSSALAQSFTLSNPDLASFEVQDQSFMSILGGNASLTLIQNATEPLFHEGGVYIASADTLFLSSNRITLPAGQVDESTANQTIKLSAVKGVSSLDTSLITVSSLDTSTINLPNGGAAHVGGSGLLWTAQGSKTATSGIYSIPDPVNAPNVSVPIVTSFFGRQFNSPNDVVSNPKDGGSIWFTDPNYGSSQGLRNAPQLQTQVYRHDPATNTTRVLADDLQEPNGLAFNADFTILYVTDAAADAAANPGGAASIYAYDVLTTPGTFLANKRLFAFAPVGIPDGIKVDSKGNVWSGTGSGVVVWNSAGTMLGQIKVSGGAANFGFGATESTVFVLGEKLLWRAQLA</sequence>
<evidence type="ECO:0000313" key="3">
    <source>
        <dbReference type="EMBL" id="KAJ4392992.1"/>
    </source>
</evidence>
<dbReference type="Proteomes" id="UP001140453">
    <property type="component" value="Unassembled WGS sequence"/>
</dbReference>
<dbReference type="InterPro" id="IPR011042">
    <property type="entry name" value="6-blade_b-propeller_TolB-like"/>
</dbReference>
<feature type="signal peptide" evidence="1">
    <location>
        <begin position="1"/>
        <end position="20"/>
    </location>
</feature>
<organism evidence="3 4">
    <name type="scientific">Gnomoniopsis smithogilvyi</name>
    <dbReference type="NCBI Taxonomy" id="1191159"/>
    <lineage>
        <taxon>Eukaryota</taxon>
        <taxon>Fungi</taxon>
        <taxon>Dikarya</taxon>
        <taxon>Ascomycota</taxon>
        <taxon>Pezizomycotina</taxon>
        <taxon>Sordariomycetes</taxon>
        <taxon>Sordariomycetidae</taxon>
        <taxon>Diaporthales</taxon>
        <taxon>Gnomoniaceae</taxon>
        <taxon>Gnomoniopsis</taxon>
    </lineage>
</organism>
<evidence type="ECO:0000259" key="2">
    <source>
        <dbReference type="Pfam" id="PF08450"/>
    </source>
</evidence>
<dbReference type="InterPro" id="IPR052988">
    <property type="entry name" value="Oryzine_lactonohydrolase"/>
</dbReference>
<feature type="chain" id="PRO_5040779501" description="SMP-30/Gluconolactonase/LRE-like region domain-containing protein" evidence="1">
    <location>
        <begin position="21"/>
        <end position="358"/>
    </location>
</feature>
<evidence type="ECO:0000256" key="1">
    <source>
        <dbReference type="SAM" id="SignalP"/>
    </source>
</evidence>
<evidence type="ECO:0000313" key="4">
    <source>
        <dbReference type="Proteomes" id="UP001140453"/>
    </source>
</evidence>
<keyword evidence="1" id="KW-0732">Signal</keyword>
<protein>
    <recommendedName>
        <fullName evidence="2">SMP-30/Gluconolactonase/LRE-like region domain-containing protein</fullName>
    </recommendedName>
</protein>